<evidence type="ECO:0000256" key="1">
    <source>
        <dbReference type="SAM" id="Phobius"/>
    </source>
</evidence>
<accession>A0A3E3K1H7</accession>
<dbReference type="OrthoDB" id="1864195at2"/>
<dbReference type="GeneID" id="97192167"/>
<keyword evidence="1" id="KW-1133">Transmembrane helix</keyword>
<sequence length="436" mass="49347">MIYILFFGLCCMFVTAYLMNQKDILSPWVITIGMFLVSTFFAILNIDTWQFTLSPLTVFVILTGVFAFGVGEILISAAFEKHAVPKRKQNRGISRIEIPQTIVIVIVLGMVAGLAVMIKQTYEISLLAGNTNGLASMLEYARKMYIIPGYTIGKASIHISLLGKAFSAVFLYFFINNLHAGKNRRDVLYLFPVVLYLCMAALGTGRTFMIEFLGMVIIFHFLIERKKNGWKTIHVWKIVLIAAAALGVFFILFFLFGFITGKSQGGKLFDMVSVYTGMSIPSLDYWLNKAKDLSTVFGEETLYGVTSVLRKLNLVHLKETVRHLEFVDFGDASGNVYTCLRRYINDYGYVGMLFMQGAVGAFYSLFYNNIKKENGFGILLIFYGVLMYPLFMQSIDELILSSYLSTSYMYLAVYILVIYFVLMRVSKKKVGKLNEL</sequence>
<reference evidence="2 3" key="1">
    <citation type="submission" date="2018-08" db="EMBL/GenBank/DDBJ databases">
        <title>A genome reference for cultivated species of the human gut microbiota.</title>
        <authorList>
            <person name="Zou Y."/>
            <person name="Xue W."/>
            <person name="Luo G."/>
        </authorList>
    </citation>
    <scope>NUCLEOTIDE SEQUENCE [LARGE SCALE GENOMIC DNA]</scope>
    <source>
        <strain evidence="2 3">AF37-2AT</strain>
    </source>
</reference>
<feature type="transmembrane region" description="Helical" evidence="1">
    <location>
        <begin position="374"/>
        <end position="391"/>
    </location>
</feature>
<feature type="transmembrane region" description="Helical" evidence="1">
    <location>
        <begin position="194"/>
        <end position="223"/>
    </location>
</feature>
<organism evidence="2 3">
    <name type="scientific">Sellimonas intestinalis</name>
    <dbReference type="NCBI Taxonomy" id="1653434"/>
    <lineage>
        <taxon>Bacteria</taxon>
        <taxon>Bacillati</taxon>
        <taxon>Bacillota</taxon>
        <taxon>Clostridia</taxon>
        <taxon>Lachnospirales</taxon>
        <taxon>Lachnospiraceae</taxon>
        <taxon>Sellimonas</taxon>
    </lineage>
</organism>
<evidence type="ECO:0000313" key="2">
    <source>
        <dbReference type="EMBL" id="RGE87007.1"/>
    </source>
</evidence>
<feature type="transmembrane region" description="Helical" evidence="1">
    <location>
        <begin position="403"/>
        <end position="422"/>
    </location>
</feature>
<feature type="transmembrane region" description="Helical" evidence="1">
    <location>
        <begin position="347"/>
        <end position="367"/>
    </location>
</feature>
<comment type="caution">
    <text evidence="2">The sequence shown here is derived from an EMBL/GenBank/DDBJ whole genome shotgun (WGS) entry which is preliminary data.</text>
</comment>
<dbReference type="AlphaFoldDB" id="A0A3E3K1H7"/>
<proteinExistence type="predicted"/>
<feature type="transmembrane region" description="Helical" evidence="1">
    <location>
        <begin position="58"/>
        <end position="78"/>
    </location>
</feature>
<dbReference type="RefSeq" id="WP_024732094.1">
    <property type="nucleotide sequence ID" value="NZ_BAABYU010000001.1"/>
</dbReference>
<gene>
    <name evidence="2" type="ORF">DW016_08675</name>
</gene>
<dbReference type="EMBL" id="QVLX01000004">
    <property type="protein sequence ID" value="RGE87007.1"/>
    <property type="molecule type" value="Genomic_DNA"/>
</dbReference>
<keyword evidence="3" id="KW-1185">Reference proteome</keyword>
<feature type="transmembrane region" description="Helical" evidence="1">
    <location>
        <begin position="28"/>
        <end position="46"/>
    </location>
</feature>
<feature type="transmembrane region" description="Helical" evidence="1">
    <location>
        <begin position="235"/>
        <end position="259"/>
    </location>
</feature>
<name>A0A3E3K1H7_9FIRM</name>
<keyword evidence="1" id="KW-0472">Membrane</keyword>
<dbReference type="Proteomes" id="UP000261080">
    <property type="component" value="Unassembled WGS sequence"/>
</dbReference>
<evidence type="ECO:0000313" key="3">
    <source>
        <dbReference type="Proteomes" id="UP000261080"/>
    </source>
</evidence>
<dbReference type="NCBIfam" id="TIGR04370">
    <property type="entry name" value="glyco_rpt_poly"/>
    <property type="match status" value="1"/>
</dbReference>
<feature type="transmembrane region" description="Helical" evidence="1">
    <location>
        <begin position="98"/>
        <end position="118"/>
    </location>
</feature>
<keyword evidence="1" id="KW-0812">Transmembrane</keyword>
<feature type="transmembrane region" description="Helical" evidence="1">
    <location>
        <begin position="152"/>
        <end position="174"/>
    </location>
</feature>
<protein>
    <submittedName>
        <fullName evidence="2">Oligosaccharide repeat unit polymerase</fullName>
    </submittedName>
</protein>